<evidence type="ECO:0000256" key="1">
    <source>
        <dbReference type="PROSITE-ProRule" id="PRU00649"/>
    </source>
</evidence>
<dbReference type="InterPro" id="IPR017923">
    <property type="entry name" value="TFIIS_N"/>
</dbReference>
<proteinExistence type="predicted"/>
<feature type="domain" description="TFIIS N-terminal" evidence="2">
    <location>
        <begin position="60"/>
        <end position="125"/>
    </location>
</feature>
<dbReference type="PANTHER" id="PTHR47853">
    <property type="entry name" value="EXPRESSED PROTEIN"/>
    <property type="match status" value="1"/>
</dbReference>
<dbReference type="OMA" id="LRKHECE"/>
<evidence type="ECO:0000313" key="4">
    <source>
        <dbReference type="Proteomes" id="UP000000768"/>
    </source>
</evidence>
<dbReference type="AlphaFoldDB" id="A0A1Z5RM86"/>
<name>A0A1Z5RM86_SORBI</name>
<reference evidence="4" key="2">
    <citation type="journal article" date="2018" name="Plant J.">
        <title>The Sorghum bicolor reference genome: improved assembly, gene annotations, a transcriptome atlas, and signatures of genome organization.</title>
        <authorList>
            <person name="McCormick R.F."/>
            <person name="Truong S.K."/>
            <person name="Sreedasyam A."/>
            <person name="Jenkins J."/>
            <person name="Shu S."/>
            <person name="Sims D."/>
            <person name="Kennedy M."/>
            <person name="Amirebrahimi M."/>
            <person name="Weers B.D."/>
            <person name="McKinley B."/>
            <person name="Mattison A."/>
            <person name="Morishige D.T."/>
            <person name="Grimwood J."/>
            <person name="Schmutz J."/>
            <person name="Mullet J.E."/>
        </authorList>
    </citation>
    <scope>NUCLEOTIDE SEQUENCE [LARGE SCALE GENOMIC DNA]</scope>
    <source>
        <strain evidence="4">cv. BTx623</strain>
    </source>
</reference>
<organism evidence="3 4">
    <name type="scientific">Sorghum bicolor</name>
    <name type="common">Sorghum</name>
    <name type="synonym">Sorghum vulgare</name>
    <dbReference type="NCBI Taxonomy" id="4558"/>
    <lineage>
        <taxon>Eukaryota</taxon>
        <taxon>Viridiplantae</taxon>
        <taxon>Streptophyta</taxon>
        <taxon>Embryophyta</taxon>
        <taxon>Tracheophyta</taxon>
        <taxon>Spermatophyta</taxon>
        <taxon>Magnoliopsida</taxon>
        <taxon>Liliopsida</taxon>
        <taxon>Poales</taxon>
        <taxon>Poaceae</taxon>
        <taxon>PACMAD clade</taxon>
        <taxon>Panicoideae</taxon>
        <taxon>Andropogonodae</taxon>
        <taxon>Andropogoneae</taxon>
        <taxon>Sorghinae</taxon>
        <taxon>Sorghum</taxon>
    </lineage>
</organism>
<gene>
    <name evidence="3" type="ORF">SORBI_3004G080901</name>
</gene>
<dbReference type="GO" id="GO:0005634">
    <property type="term" value="C:nucleus"/>
    <property type="evidence" value="ECO:0007669"/>
    <property type="project" value="UniProtKB-SubCell"/>
</dbReference>
<dbReference type="PROSITE" id="PS51319">
    <property type="entry name" value="TFIIS_N"/>
    <property type="match status" value="1"/>
</dbReference>
<evidence type="ECO:0000259" key="2">
    <source>
        <dbReference type="PROSITE" id="PS51319"/>
    </source>
</evidence>
<sequence length="189" mass="20506">MADKSPLRRWKPFFPAFGAIDASIEAAAPECCSRDKYRQVRGEIVELLCDCDAADGGRAEELCRLLDVAMAEALETLRVVPVTPAMLTTTDVARAVGGLLGHECGRVRGLARAVVSGWRASLEAALGTLLQISLDEHEVAAAAAAAPETSYYTFRQNGPSLDWCIQRPRALHDLALPQRKLHDDATCYL</sequence>
<dbReference type="EMBL" id="CM000763">
    <property type="protein sequence ID" value="OQU84575.1"/>
    <property type="molecule type" value="Genomic_DNA"/>
</dbReference>
<dbReference type="InParanoid" id="A0A1Z5RM86"/>
<dbReference type="Gene3D" id="1.20.930.10">
    <property type="entry name" value="Conserved domain common to transcription factors TFIIS, elongin A, CRSP70"/>
    <property type="match status" value="1"/>
</dbReference>
<protein>
    <recommendedName>
        <fullName evidence="2">TFIIS N-terminal domain-containing protein</fullName>
    </recommendedName>
</protein>
<evidence type="ECO:0000313" key="3">
    <source>
        <dbReference type="EMBL" id="OQU84575.1"/>
    </source>
</evidence>
<dbReference type="FunCoup" id="A0A1Z5RM86">
    <property type="interactions" value="165"/>
</dbReference>
<dbReference type="InterPro" id="IPR035441">
    <property type="entry name" value="TFIIS/LEDGF_dom_sf"/>
</dbReference>
<accession>A0A1Z5RM86</accession>
<dbReference type="Gramene" id="OQU84575">
    <property type="protein sequence ID" value="OQU84575"/>
    <property type="gene ID" value="SORBI_3004G080901"/>
</dbReference>
<comment type="subcellular location">
    <subcellularLocation>
        <location evidence="1">Nucleus</location>
    </subcellularLocation>
</comment>
<dbReference type="Proteomes" id="UP000000768">
    <property type="component" value="Chromosome 4"/>
</dbReference>
<dbReference type="SUPFAM" id="SSF47676">
    <property type="entry name" value="Conserved domain common to transcription factors TFIIS, elongin A, CRSP70"/>
    <property type="match status" value="1"/>
</dbReference>
<reference evidence="3 4" key="1">
    <citation type="journal article" date="2009" name="Nature">
        <title>The Sorghum bicolor genome and the diversification of grasses.</title>
        <authorList>
            <person name="Paterson A.H."/>
            <person name="Bowers J.E."/>
            <person name="Bruggmann R."/>
            <person name="Dubchak I."/>
            <person name="Grimwood J."/>
            <person name="Gundlach H."/>
            <person name="Haberer G."/>
            <person name="Hellsten U."/>
            <person name="Mitros T."/>
            <person name="Poliakov A."/>
            <person name="Schmutz J."/>
            <person name="Spannagl M."/>
            <person name="Tang H."/>
            <person name="Wang X."/>
            <person name="Wicker T."/>
            <person name="Bharti A.K."/>
            <person name="Chapman J."/>
            <person name="Feltus F.A."/>
            <person name="Gowik U."/>
            <person name="Grigoriev I.V."/>
            <person name="Lyons E."/>
            <person name="Maher C.A."/>
            <person name="Martis M."/>
            <person name="Narechania A."/>
            <person name="Otillar R.P."/>
            <person name="Penning B.W."/>
            <person name="Salamov A.A."/>
            <person name="Wang Y."/>
            <person name="Zhang L."/>
            <person name="Carpita N.C."/>
            <person name="Freeling M."/>
            <person name="Gingle A.R."/>
            <person name="Hash C.T."/>
            <person name="Keller B."/>
            <person name="Klein P."/>
            <person name="Kresovich S."/>
            <person name="McCann M.C."/>
            <person name="Ming R."/>
            <person name="Peterson D.G."/>
            <person name="Mehboob-ur-Rahman"/>
            <person name="Ware D."/>
            <person name="Westhoff P."/>
            <person name="Mayer K.F."/>
            <person name="Messing J."/>
            <person name="Rokhsar D.S."/>
        </authorList>
    </citation>
    <scope>NUCLEOTIDE SEQUENCE [LARGE SCALE GENOMIC DNA]</scope>
    <source>
        <strain evidence="4">cv. BTx623</strain>
    </source>
</reference>
<keyword evidence="4" id="KW-1185">Reference proteome</keyword>
<dbReference type="eggNOG" id="ENOG502R3F6">
    <property type="taxonomic scope" value="Eukaryota"/>
</dbReference>
<dbReference type="PANTHER" id="PTHR47853:SF1">
    <property type="entry name" value="EXPRESSED PROTEIN"/>
    <property type="match status" value="1"/>
</dbReference>
<dbReference type="Pfam" id="PF08711">
    <property type="entry name" value="Med26"/>
    <property type="match status" value="1"/>
</dbReference>
<dbReference type="STRING" id="4558.A0A1Z5RM86"/>
<keyword evidence="1" id="KW-0539">Nucleus</keyword>